<comment type="caution">
    <text evidence="1">The sequence shown here is derived from an EMBL/GenBank/DDBJ whole genome shotgun (WGS) entry which is preliminary data.</text>
</comment>
<dbReference type="OrthoDB" id="5019599at2"/>
<evidence type="ECO:0000313" key="2">
    <source>
        <dbReference type="Proteomes" id="UP000019753"/>
    </source>
</evidence>
<accession>A0A021VMA9</accession>
<dbReference type="RefSeq" id="WP_034228258.1">
    <property type="nucleotide sequence ID" value="NZ_AXCW01000273.1"/>
</dbReference>
<evidence type="ECO:0000313" key="1">
    <source>
        <dbReference type="EMBL" id="EYR62296.1"/>
    </source>
</evidence>
<dbReference type="AlphaFoldDB" id="A0A021VMA9"/>
<gene>
    <name evidence="1" type="ORF">N866_09835</name>
</gene>
<keyword evidence="2" id="KW-1185">Reference proteome</keyword>
<sequence>MPREIVVVSARAPDLTTLLEAGAAVDPGLGLRTMREGAVHQLCLVGPDGSGDVAVLSVSQPLAVENAAELARLLPGVAGLDHLAAPLWWVEALAPWGDAGRVGVRVAQELALRLGGVCVVQDGE</sequence>
<proteinExistence type="predicted"/>
<protein>
    <submittedName>
        <fullName evidence="1">Uncharacterized protein</fullName>
    </submittedName>
</protein>
<organism evidence="1 2">
    <name type="scientific">Actinotalea ferrariae CF5-4</name>
    <dbReference type="NCBI Taxonomy" id="948458"/>
    <lineage>
        <taxon>Bacteria</taxon>
        <taxon>Bacillati</taxon>
        <taxon>Actinomycetota</taxon>
        <taxon>Actinomycetes</taxon>
        <taxon>Micrococcales</taxon>
        <taxon>Cellulomonadaceae</taxon>
        <taxon>Actinotalea</taxon>
    </lineage>
</organism>
<name>A0A021VMA9_9CELL</name>
<dbReference type="Proteomes" id="UP000019753">
    <property type="component" value="Unassembled WGS sequence"/>
</dbReference>
<reference evidence="1 2" key="1">
    <citation type="submission" date="2014-01" db="EMBL/GenBank/DDBJ databases">
        <title>Actinotalea ferrariae CF5-4.</title>
        <authorList>
            <person name="Chen F."/>
            <person name="Li Y."/>
            <person name="Wang G."/>
        </authorList>
    </citation>
    <scope>NUCLEOTIDE SEQUENCE [LARGE SCALE GENOMIC DNA]</scope>
    <source>
        <strain evidence="1 2">CF5-4</strain>
    </source>
</reference>
<dbReference type="EMBL" id="AXCW01000273">
    <property type="protein sequence ID" value="EYR62296.1"/>
    <property type="molecule type" value="Genomic_DNA"/>
</dbReference>